<dbReference type="PANTHER" id="PTHR45649:SF2">
    <property type="entry name" value="ACID PERMEASE, PUTATIVE-RELATED"/>
    <property type="match status" value="1"/>
</dbReference>
<feature type="transmembrane region" description="Helical" evidence="6">
    <location>
        <begin position="49"/>
        <end position="66"/>
    </location>
</feature>
<dbReference type="Gene3D" id="1.20.1740.10">
    <property type="entry name" value="Amino acid/polyamine transporter I"/>
    <property type="match status" value="1"/>
</dbReference>
<feature type="transmembrane region" description="Helical" evidence="6">
    <location>
        <begin position="457"/>
        <end position="480"/>
    </location>
</feature>
<evidence type="ECO:0000256" key="2">
    <source>
        <dbReference type="ARBA" id="ARBA00022448"/>
    </source>
</evidence>
<proteinExistence type="predicted"/>
<evidence type="ECO:0000256" key="5">
    <source>
        <dbReference type="ARBA" id="ARBA00023136"/>
    </source>
</evidence>
<evidence type="ECO:0000256" key="6">
    <source>
        <dbReference type="SAM" id="Phobius"/>
    </source>
</evidence>
<feature type="transmembrane region" description="Helical" evidence="6">
    <location>
        <begin position="131"/>
        <end position="157"/>
    </location>
</feature>
<evidence type="ECO:0000313" key="8">
    <source>
        <dbReference type="Proteomes" id="UP000799767"/>
    </source>
</evidence>
<keyword evidence="4 6" id="KW-1133">Transmembrane helix</keyword>
<dbReference type="GeneID" id="54472440"/>
<dbReference type="EMBL" id="MU001638">
    <property type="protein sequence ID" value="KAF2481002.1"/>
    <property type="molecule type" value="Genomic_DNA"/>
</dbReference>
<dbReference type="GO" id="GO:0016020">
    <property type="term" value="C:membrane"/>
    <property type="evidence" value="ECO:0007669"/>
    <property type="project" value="UniProtKB-SubCell"/>
</dbReference>
<dbReference type="OrthoDB" id="3257095at2759"/>
<feature type="transmembrane region" description="Helical" evidence="6">
    <location>
        <begin position="177"/>
        <end position="195"/>
    </location>
</feature>
<dbReference type="GO" id="GO:0022857">
    <property type="term" value="F:transmembrane transporter activity"/>
    <property type="evidence" value="ECO:0007669"/>
    <property type="project" value="InterPro"/>
</dbReference>
<comment type="subcellular location">
    <subcellularLocation>
        <location evidence="1">Membrane</location>
        <topology evidence="1">Multi-pass membrane protein</topology>
    </subcellularLocation>
</comment>
<evidence type="ECO:0000256" key="1">
    <source>
        <dbReference type="ARBA" id="ARBA00004141"/>
    </source>
</evidence>
<dbReference type="Pfam" id="PF13520">
    <property type="entry name" value="AA_permease_2"/>
    <property type="match status" value="1"/>
</dbReference>
<feature type="transmembrane region" description="Helical" evidence="6">
    <location>
        <begin position="86"/>
        <end position="110"/>
    </location>
</feature>
<organism evidence="7 8">
    <name type="scientific">Neohortaea acidophila</name>
    <dbReference type="NCBI Taxonomy" id="245834"/>
    <lineage>
        <taxon>Eukaryota</taxon>
        <taxon>Fungi</taxon>
        <taxon>Dikarya</taxon>
        <taxon>Ascomycota</taxon>
        <taxon>Pezizomycotina</taxon>
        <taxon>Dothideomycetes</taxon>
        <taxon>Dothideomycetidae</taxon>
        <taxon>Mycosphaerellales</taxon>
        <taxon>Teratosphaeriaceae</taxon>
        <taxon>Neohortaea</taxon>
    </lineage>
</organism>
<evidence type="ECO:0000256" key="4">
    <source>
        <dbReference type="ARBA" id="ARBA00022989"/>
    </source>
</evidence>
<keyword evidence="2" id="KW-0813">Transport</keyword>
<feature type="transmembrane region" description="Helical" evidence="6">
    <location>
        <begin position="243"/>
        <end position="262"/>
    </location>
</feature>
<keyword evidence="3 6" id="KW-0812">Transmembrane</keyword>
<protein>
    <submittedName>
        <fullName evidence="7">Amino acid/polyamine transporter I</fullName>
    </submittedName>
</protein>
<gene>
    <name evidence="7" type="ORF">BDY17DRAFT_254512</name>
</gene>
<sequence length="524" mass="57067">MGNENGEDKKTVLAVETFEETSLPPEKAGTAGDRRDMYRMGKMQELRRNFSFVPIFGFAAVLMITWEGVFSAISYAVPNGGLPTMVWMYLVTFIGLGAAIVTMAEMASMAPTSGGQYHWVSEFAPRSSQKLLSYLVGWFCVLGWQAGIAGQCFTVALEIQGLAILNNATYVPKPWHSVLITFAVVLLCAVFNTLFARQLPKIEVVLLVLHICGFFAILVPLWVFAPRHTSAEVWLDFKVISGWQSVGAAALIGQLGPLYALLGPDSAVHMAEEVRDASRVLPWAMISTLLLNGITGFIMIVTFAYTLGSIEAAAAPKYNFAFIGTFYNATQSHAGTSVMTCIILILTFCSAISNVATASRQMFAFARDGGLPFSGVWRYVKPGWDLPLNAIAFSCIFTSLLVLINLGSDTAFNAILSIGIVALLTSYLVSLGCLLLKRVRGEPFIYRRWSAGRKFGFLCNVVGLAYLIVASVFAFFPIFIPVTTTNMNWAVAVYVGVASIAGVYYVAYARNSYVPPVARLAKDL</sequence>
<dbReference type="RefSeq" id="XP_033587572.1">
    <property type="nucleotide sequence ID" value="XM_033731438.1"/>
</dbReference>
<dbReference type="Proteomes" id="UP000799767">
    <property type="component" value="Unassembled WGS sequence"/>
</dbReference>
<dbReference type="InterPro" id="IPR002293">
    <property type="entry name" value="AA/rel_permease1"/>
</dbReference>
<dbReference type="AlphaFoldDB" id="A0A6A6PLY5"/>
<accession>A0A6A6PLY5</accession>
<evidence type="ECO:0000256" key="3">
    <source>
        <dbReference type="ARBA" id="ARBA00022692"/>
    </source>
</evidence>
<dbReference type="PANTHER" id="PTHR45649">
    <property type="entry name" value="AMINO-ACID PERMEASE BAT1"/>
    <property type="match status" value="1"/>
</dbReference>
<feature type="transmembrane region" description="Helical" evidence="6">
    <location>
        <begin position="486"/>
        <end position="507"/>
    </location>
</feature>
<reference evidence="7" key="1">
    <citation type="journal article" date="2020" name="Stud. Mycol.">
        <title>101 Dothideomycetes genomes: a test case for predicting lifestyles and emergence of pathogens.</title>
        <authorList>
            <person name="Haridas S."/>
            <person name="Albert R."/>
            <person name="Binder M."/>
            <person name="Bloem J."/>
            <person name="Labutti K."/>
            <person name="Salamov A."/>
            <person name="Andreopoulos B."/>
            <person name="Baker S."/>
            <person name="Barry K."/>
            <person name="Bills G."/>
            <person name="Bluhm B."/>
            <person name="Cannon C."/>
            <person name="Castanera R."/>
            <person name="Culley D."/>
            <person name="Daum C."/>
            <person name="Ezra D."/>
            <person name="Gonzalez J."/>
            <person name="Henrissat B."/>
            <person name="Kuo A."/>
            <person name="Liang C."/>
            <person name="Lipzen A."/>
            <person name="Lutzoni F."/>
            <person name="Magnuson J."/>
            <person name="Mondo S."/>
            <person name="Nolan M."/>
            <person name="Ohm R."/>
            <person name="Pangilinan J."/>
            <person name="Park H.-J."/>
            <person name="Ramirez L."/>
            <person name="Alfaro M."/>
            <person name="Sun H."/>
            <person name="Tritt A."/>
            <person name="Yoshinaga Y."/>
            <person name="Zwiers L.-H."/>
            <person name="Turgeon B."/>
            <person name="Goodwin S."/>
            <person name="Spatafora J."/>
            <person name="Crous P."/>
            <person name="Grigoriev I."/>
        </authorList>
    </citation>
    <scope>NUCLEOTIDE SEQUENCE</scope>
    <source>
        <strain evidence="7">CBS 113389</strain>
    </source>
</reference>
<evidence type="ECO:0000313" key="7">
    <source>
        <dbReference type="EMBL" id="KAF2481002.1"/>
    </source>
</evidence>
<feature type="transmembrane region" description="Helical" evidence="6">
    <location>
        <begin position="337"/>
        <end position="357"/>
    </location>
</feature>
<feature type="transmembrane region" description="Helical" evidence="6">
    <location>
        <begin position="202"/>
        <end position="223"/>
    </location>
</feature>
<name>A0A6A6PLY5_9PEZI</name>
<dbReference type="PIRSF" id="PIRSF006060">
    <property type="entry name" value="AA_transporter"/>
    <property type="match status" value="1"/>
</dbReference>
<feature type="transmembrane region" description="Helical" evidence="6">
    <location>
        <begin position="388"/>
        <end position="408"/>
    </location>
</feature>
<keyword evidence="8" id="KW-1185">Reference proteome</keyword>
<keyword evidence="5 6" id="KW-0472">Membrane</keyword>
<feature type="transmembrane region" description="Helical" evidence="6">
    <location>
        <begin position="414"/>
        <end position="436"/>
    </location>
</feature>
<feature type="transmembrane region" description="Helical" evidence="6">
    <location>
        <begin position="283"/>
        <end position="307"/>
    </location>
</feature>